<dbReference type="Gene3D" id="1.10.8.60">
    <property type="match status" value="1"/>
</dbReference>
<dbReference type="KEGG" id="psl:Psta_0729"/>
<keyword evidence="9" id="KW-0238">DNA-binding</keyword>
<evidence type="ECO:0000256" key="1">
    <source>
        <dbReference type="ARBA" id="ARBA00004496"/>
    </source>
</evidence>
<gene>
    <name evidence="14" type="ordered locus">Psta_0729</name>
</gene>
<keyword evidence="3" id="KW-0678">Repressor</keyword>
<dbReference type="InterPro" id="IPR009057">
    <property type="entry name" value="Homeodomain-like_sf"/>
</dbReference>
<keyword evidence="5" id="KW-0547">Nucleotide-binding</keyword>
<dbReference type="OrthoDB" id="213520at2"/>
<keyword evidence="11" id="KW-0804">Transcription</keyword>
<dbReference type="Pfam" id="PF02954">
    <property type="entry name" value="HTH_8"/>
    <property type="match status" value="1"/>
</dbReference>
<evidence type="ECO:0000256" key="10">
    <source>
        <dbReference type="ARBA" id="ARBA00023159"/>
    </source>
</evidence>
<dbReference type="InterPro" id="IPR027417">
    <property type="entry name" value="P-loop_NTPase"/>
</dbReference>
<dbReference type="PANTHER" id="PTHR32071">
    <property type="entry name" value="TRANSCRIPTIONAL REGULATORY PROTEIN"/>
    <property type="match status" value="1"/>
</dbReference>
<dbReference type="PROSITE" id="PS50045">
    <property type="entry name" value="SIGMA54_INTERACT_4"/>
    <property type="match status" value="1"/>
</dbReference>
<proteinExistence type="predicted"/>
<name>D2R5F6_PIRSD</name>
<dbReference type="Gene3D" id="1.10.10.60">
    <property type="entry name" value="Homeodomain-like"/>
    <property type="match status" value="1"/>
</dbReference>
<dbReference type="SUPFAM" id="SSF52540">
    <property type="entry name" value="P-loop containing nucleoside triphosphate hydrolases"/>
    <property type="match status" value="1"/>
</dbReference>
<dbReference type="InterPro" id="IPR002078">
    <property type="entry name" value="Sigma_54_int"/>
</dbReference>
<dbReference type="PRINTS" id="PR01590">
    <property type="entry name" value="HTHFIS"/>
</dbReference>
<dbReference type="Gene3D" id="3.40.50.300">
    <property type="entry name" value="P-loop containing nucleotide triphosphate hydrolases"/>
    <property type="match status" value="1"/>
</dbReference>
<dbReference type="GO" id="GO:0006355">
    <property type="term" value="P:regulation of DNA-templated transcription"/>
    <property type="evidence" value="ECO:0007669"/>
    <property type="project" value="InterPro"/>
</dbReference>
<dbReference type="EMBL" id="CP001848">
    <property type="protein sequence ID" value="ADB15415.1"/>
    <property type="molecule type" value="Genomic_DNA"/>
</dbReference>
<dbReference type="SUPFAM" id="SSF46689">
    <property type="entry name" value="Homeodomain-like"/>
    <property type="match status" value="1"/>
</dbReference>
<evidence type="ECO:0000259" key="12">
    <source>
        <dbReference type="PROSITE" id="PS50045"/>
    </source>
</evidence>
<dbReference type="PANTHER" id="PTHR32071:SF95">
    <property type="entry name" value="DNA-BINDING TRANSCRIPTIONAL REGULATOR NTRC"/>
    <property type="match status" value="1"/>
</dbReference>
<evidence type="ECO:0000256" key="6">
    <source>
        <dbReference type="ARBA" id="ARBA00022840"/>
    </source>
</evidence>
<reference evidence="14 15" key="1">
    <citation type="journal article" date="2009" name="Stand. Genomic Sci.">
        <title>Complete genome sequence of Pirellula staleyi type strain (ATCC 27377).</title>
        <authorList>
            <person name="Clum A."/>
            <person name="Tindall B.J."/>
            <person name="Sikorski J."/>
            <person name="Ivanova N."/>
            <person name="Mavrommatis K."/>
            <person name="Lucas S."/>
            <person name="Glavina del Rio T."/>
            <person name="Nolan M."/>
            <person name="Chen F."/>
            <person name="Tice H."/>
            <person name="Pitluck S."/>
            <person name="Cheng J.F."/>
            <person name="Chertkov O."/>
            <person name="Brettin T."/>
            <person name="Han C."/>
            <person name="Detter J.C."/>
            <person name="Kuske C."/>
            <person name="Bruce D."/>
            <person name="Goodwin L."/>
            <person name="Ovchinikova G."/>
            <person name="Pati A."/>
            <person name="Mikhailova N."/>
            <person name="Chen A."/>
            <person name="Palaniappan K."/>
            <person name="Land M."/>
            <person name="Hauser L."/>
            <person name="Chang Y.J."/>
            <person name="Jeffries C.D."/>
            <person name="Chain P."/>
            <person name="Rohde M."/>
            <person name="Goker M."/>
            <person name="Bristow J."/>
            <person name="Eisen J.A."/>
            <person name="Markowitz V."/>
            <person name="Hugenholtz P."/>
            <person name="Kyrpides N.C."/>
            <person name="Klenk H.P."/>
            <person name="Lapidus A."/>
        </authorList>
    </citation>
    <scope>NUCLEOTIDE SEQUENCE [LARGE SCALE GENOMIC DNA]</scope>
    <source>
        <strain evidence="15">ATCC 27377 / DSM 6068 / ICPB 4128</strain>
    </source>
</reference>
<sequence length="482" mass="51737">MPRKPSLSRTLLKLIHDATSPLYVLDASRKIIFVSPALETLLAITAEQIVGLRADYSTAADGILGVAASLALPPQPHAERLKLSLLTTTGQLHPRMATASQLMLPSGIAATLVVVEATDTAIDETLASRAGSGELTSDQLHQLLATLRQSQLGRYHTDKLIGNSVAISRVREQIALAAKSHSRVLVTGSEGTGREHVARTIHLARDWKNIPLPIVDCAVMDAELLQSTLTGIISRHLAREAASGESASKNIPPTALLLGVDKLKSDAQQELASFLLLPGVNLLTLATSRYSLQKLAQKGKFRRDLAFALSTLTIALPPLKSRLEDLPLLAHWFVEQENLSRASQLSGVAPAAIELLAASSWTGNIEELAQVIREGCARATGRELTAADLPDRVHLAAGVLKHPPREVAKIVLDDFLADVEKQLLERALRESRNNKSRAAELLGISRARLLRRLAQLGLAPATAADIAADEPVIFEPLPDSPS</sequence>
<evidence type="ECO:0000256" key="2">
    <source>
        <dbReference type="ARBA" id="ARBA00022490"/>
    </source>
</evidence>
<evidence type="ECO:0000256" key="9">
    <source>
        <dbReference type="ARBA" id="ARBA00023125"/>
    </source>
</evidence>
<dbReference type="Pfam" id="PF25601">
    <property type="entry name" value="AAA_lid_14"/>
    <property type="match status" value="1"/>
</dbReference>
<dbReference type="GO" id="GO:0043565">
    <property type="term" value="F:sequence-specific DNA binding"/>
    <property type="evidence" value="ECO:0007669"/>
    <property type="project" value="InterPro"/>
</dbReference>
<evidence type="ECO:0000256" key="7">
    <source>
        <dbReference type="ARBA" id="ARBA00023012"/>
    </source>
</evidence>
<keyword evidence="15" id="KW-1185">Reference proteome</keyword>
<comment type="subcellular location">
    <subcellularLocation>
        <location evidence="1">Cytoplasm</location>
    </subcellularLocation>
</comment>
<evidence type="ECO:0000313" key="14">
    <source>
        <dbReference type="EMBL" id="ADB15415.1"/>
    </source>
</evidence>
<evidence type="ECO:0000256" key="11">
    <source>
        <dbReference type="ARBA" id="ARBA00023163"/>
    </source>
</evidence>
<dbReference type="InterPro" id="IPR058031">
    <property type="entry name" value="AAA_lid_NorR"/>
</dbReference>
<dbReference type="Pfam" id="PF14532">
    <property type="entry name" value="Sigma54_activ_2"/>
    <property type="match status" value="1"/>
</dbReference>
<evidence type="ECO:0000256" key="3">
    <source>
        <dbReference type="ARBA" id="ARBA00022491"/>
    </source>
</evidence>
<feature type="domain" description="PAS" evidence="13">
    <location>
        <begin position="7"/>
        <end position="51"/>
    </location>
</feature>
<feature type="domain" description="Sigma-54 factor interaction" evidence="12">
    <location>
        <begin position="160"/>
        <end position="377"/>
    </location>
</feature>
<dbReference type="eggNOG" id="COG3829">
    <property type="taxonomic scope" value="Bacteria"/>
</dbReference>
<protein>
    <submittedName>
        <fullName evidence="14">PAS modulated sigma54 specific transcriptional regulator, Fis family</fullName>
    </submittedName>
</protein>
<keyword evidence="4" id="KW-0597">Phosphoprotein</keyword>
<dbReference type="InterPro" id="IPR000014">
    <property type="entry name" value="PAS"/>
</dbReference>
<accession>D2R5F6</accession>
<evidence type="ECO:0000313" key="15">
    <source>
        <dbReference type="Proteomes" id="UP000001887"/>
    </source>
</evidence>
<dbReference type="PROSITE" id="PS50112">
    <property type="entry name" value="PAS"/>
    <property type="match status" value="1"/>
</dbReference>
<evidence type="ECO:0000256" key="5">
    <source>
        <dbReference type="ARBA" id="ARBA00022741"/>
    </source>
</evidence>
<keyword evidence="8" id="KW-0805">Transcription regulation</keyword>
<dbReference type="AlphaFoldDB" id="D2R5F6"/>
<organism evidence="14 15">
    <name type="scientific">Pirellula staleyi (strain ATCC 27377 / DSM 6068 / ICPB 4128)</name>
    <name type="common">Pirella staleyi</name>
    <dbReference type="NCBI Taxonomy" id="530564"/>
    <lineage>
        <taxon>Bacteria</taxon>
        <taxon>Pseudomonadati</taxon>
        <taxon>Planctomycetota</taxon>
        <taxon>Planctomycetia</taxon>
        <taxon>Pirellulales</taxon>
        <taxon>Pirellulaceae</taxon>
        <taxon>Pirellula</taxon>
    </lineage>
</organism>
<evidence type="ECO:0000256" key="4">
    <source>
        <dbReference type="ARBA" id="ARBA00022553"/>
    </source>
</evidence>
<dbReference type="HOGENOM" id="CLU_000445_8_1_0"/>
<evidence type="ECO:0000259" key="13">
    <source>
        <dbReference type="PROSITE" id="PS50112"/>
    </source>
</evidence>
<dbReference type="InterPro" id="IPR002197">
    <property type="entry name" value="HTH_Fis"/>
</dbReference>
<keyword evidence="6" id="KW-0067">ATP-binding</keyword>
<keyword evidence="2" id="KW-0963">Cytoplasm</keyword>
<dbReference type="Proteomes" id="UP000001887">
    <property type="component" value="Chromosome"/>
</dbReference>
<dbReference type="GO" id="GO:0005524">
    <property type="term" value="F:ATP binding"/>
    <property type="evidence" value="ECO:0007669"/>
    <property type="project" value="UniProtKB-KW"/>
</dbReference>
<keyword evidence="7" id="KW-0902">Two-component regulatory system</keyword>
<keyword evidence="10" id="KW-0010">Activator</keyword>
<evidence type="ECO:0000256" key="8">
    <source>
        <dbReference type="ARBA" id="ARBA00023015"/>
    </source>
</evidence>
<dbReference type="STRING" id="530564.Psta_0729"/>